<gene>
    <name evidence="2" type="primary">CSP</name>
</gene>
<name>A0A7H9SR33_9MUSC</name>
<reference evidence="2" key="1">
    <citation type="journal article" date="2020" name="Comp. Biochem. Physiol. Part D Genomics Proteomics">
        <title>Identification and preliminary characterization of chemosensory-related proteins in the gall fly, Procecidochares utilis by transcriptomic analysis.</title>
        <authorList>
            <person name="Li L."/>
            <person name="Gao X."/>
            <person name="Gui H."/>
            <person name="Lan M."/>
            <person name="Zhu J."/>
            <person name="Xie Y."/>
            <person name="Zhan Y."/>
            <person name="Wang Z."/>
            <person name="Li Z."/>
            <person name="Ye M."/>
            <person name="Wu G."/>
        </authorList>
    </citation>
    <scope>NUCLEOTIDE SEQUENCE</scope>
    <source>
        <tissue evidence="2">Whole organism</tissue>
    </source>
</reference>
<dbReference type="InterPro" id="IPR036682">
    <property type="entry name" value="OS_D_A10/PebIII_sf"/>
</dbReference>
<feature type="signal peptide" evidence="1">
    <location>
        <begin position="1"/>
        <end position="22"/>
    </location>
</feature>
<feature type="chain" id="PRO_5028808412" evidence="1">
    <location>
        <begin position="23"/>
        <end position="163"/>
    </location>
</feature>
<keyword evidence="1" id="KW-0732">Signal</keyword>
<dbReference type="Pfam" id="PF03392">
    <property type="entry name" value="OS-D"/>
    <property type="match status" value="1"/>
</dbReference>
<protein>
    <submittedName>
        <fullName evidence="2">Chemosensory protein</fullName>
    </submittedName>
</protein>
<dbReference type="InterPro" id="IPR005055">
    <property type="entry name" value="A10/PebIII"/>
</dbReference>
<dbReference type="SUPFAM" id="SSF100910">
    <property type="entry name" value="Chemosensory protein Csp2"/>
    <property type="match status" value="1"/>
</dbReference>
<evidence type="ECO:0000313" key="2">
    <source>
        <dbReference type="EMBL" id="QNL15630.1"/>
    </source>
</evidence>
<dbReference type="PANTHER" id="PTHR11257:SF12">
    <property type="entry name" value="EJACULATORY BULB-SPECIFIC PROTEIN 3-RELATED"/>
    <property type="match status" value="1"/>
</dbReference>
<dbReference type="AlphaFoldDB" id="A0A7H9SR33"/>
<sequence length="163" mass="18190">MLRFIGICILFSILYNQVRVNGAPHAQTTTAAPAPATQLVSNQGTYDTRFDSIDLDEVLSQERLLRNYIKCLESTGPCTPDSKMLKEILPDAISTDCAKCSPKQKSGSAKVTHFLIDNRPEDWVRLEQIYDPQGNYRLAYLAEKMKDGTNKPNGDGTEMETKS</sequence>
<proteinExistence type="evidence at transcript level"/>
<dbReference type="EMBL" id="MT313712">
    <property type="protein sequence ID" value="QNL15630.1"/>
    <property type="molecule type" value="mRNA"/>
</dbReference>
<accession>A0A7H9SR33</accession>
<evidence type="ECO:0000256" key="1">
    <source>
        <dbReference type="SAM" id="SignalP"/>
    </source>
</evidence>
<dbReference type="Gene3D" id="1.10.2080.10">
    <property type="entry name" value="Insect odorant-binding protein A10/Ejaculatory bulb-specific protein 3"/>
    <property type="match status" value="1"/>
</dbReference>
<dbReference type="PANTHER" id="PTHR11257">
    <property type="entry name" value="CHEMOSENSORY PROTEIN-RELATED"/>
    <property type="match status" value="1"/>
</dbReference>
<organism evidence="2">
    <name type="scientific">Procecidochares utilis</name>
    <dbReference type="NCBI Taxonomy" id="716600"/>
    <lineage>
        <taxon>Eukaryota</taxon>
        <taxon>Metazoa</taxon>
        <taxon>Ecdysozoa</taxon>
        <taxon>Arthropoda</taxon>
        <taxon>Hexapoda</taxon>
        <taxon>Insecta</taxon>
        <taxon>Pterygota</taxon>
        <taxon>Neoptera</taxon>
        <taxon>Endopterygota</taxon>
        <taxon>Diptera</taxon>
        <taxon>Brachycera</taxon>
        <taxon>Muscomorpha</taxon>
        <taxon>Tephritoidea</taxon>
        <taxon>Tephritidae</taxon>
        <taxon>Procecidochares</taxon>
    </lineage>
</organism>